<keyword evidence="2" id="KW-1185">Reference proteome</keyword>
<evidence type="ECO:0000313" key="1">
    <source>
        <dbReference type="EMBL" id="GMF55401.1"/>
    </source>
</evidence>
<dbReference type="Proteomes" id="UP001165121">
    <property type="component" value="Unassembled WGS sequence"/>
</dbReference>
<protein>
    <submittedName>
        <fullName evidence="1">Unnamed protein product</fullName>
    </submittedName>
</protein>
<name>A0A9W6Y7X0_9STRA</name>
<comment type="caution">
    <text evidence="1">The sequence shown here is derived from an EMBL/GenBank/DDBJ whole genome shotgun (WGS) entry which is preliminary data.</text>
</comment>
<organism evidence="1 2">
    <name type="scientific">Phytophthora fragariaefolia</name>
    <dbReference type="NCBI Taxonomy" id="1490495"/>
    <lineage>
        <taxon>Eukaryota</taxon>
        <taxon>Sar</taxon>
        <taxon>Stramenopiles</taxon>
        <taxon>Oomycota</taxon>
        <taxon>Peronosporomycetes</taxon>
        <taxon>Peronosporales</taxon>
        <taxon>Peronosporaceae</taxon>
        <taxon>Phytophthora</taxon>
    </lineage>
</organism>
<proteinExistence type="predicted"/>
<reference evidence="1" key="1">
    <citation type="submission" date="2023-04" db="EMBL/GenBank/DDBJ databases">
        <title>Phytophthora fragariaefolia NBRC 109709.</title>
        <authorList>
            <person name="Ichikawa N."/>
            <person name="Sato H."/>
            <person name="Tonouchi N."/>
        </authorList>
    </citation>
    <scope>NUCLEOTIDE SEQUENCE</scope>
    <source>
        <strain evidence="1">NBRC 109709</strain>
    </source>
</reference>
<sequence length="127" mass="14253">MKVETLVSFERERRISLEKSDTFGSDEPQFDDSVVEPTQISVKQISPTTNPNVENTNQSVEKMFNIEPLCDQAPVGANKCRHVEVLQLPPPKPRARKNGRQAWSTHRPNVAAVLLSTEVTTTMPQII</sequence>
<gene>
    <name evidence="1" type="ORF">Pfra01_002333300</name>
</gene>
<dbReference type="OrthoDB" id="145234at2759"/>
<accession>A0A9W6Y7X0</accession>
<dbReference type="EMBL" id="BSXT01003714">
    <property type="protein sequence ID" value="GMF55401.1"/>
    <property type="molecule type" value="Genomic_DNA"/>
</dbReference>
<dbReference type="AlphaFoldDB" id="A0A9W6Y7X0"/>
<evidence type="ECO:0000313" key="2">
    <source>
        <dbReference type="Proteomes" id="UP001165121"/>
    </source>
</evidence>